<name>F8NN29_SERL9</name>
<dbReference type="RefSeq" id="XP_007315614.1">
    <property type="nucleotide sequence ID" value="XM_007315552.1"/>
</dbReference>
<dbReference type="Proteomes" id="UP000008064">
    <property type="component" value="Unassembled WGS sequence"/>
</dbReference>
<reference evidence="1" key="1">
    <citation type="submission" date="2011-04" db="EMBL/GenBank/DDBJ databases">
        <title>Evolution of plant cell wall degrading machinery underlies the functional diversity of forest fungi.</title>
        <authorList>
            <consortium name="US DOE Joint Genome Institute (JGI-PGF)"/>
            <person name="Eastwood D.C."/>
            <person name="Floudas D."/>
            <person name="Binder M."/>
            <person name="Majcherczyk A."/>
            <person name="Schneider P."/>
            <person name="Aerts A."/>
            <person name="Asiegbu F.O."/>
            <person name="Baker S.E."/>
            <person name="Barry K."/>
            <person name="Bendiksby M."/>
            <person name="Blumentritt M."/>
            <person name="Coutinho P.M."/>
            <person name="Cullen D."/>
            <person name="Cullen D."/>
            <person name="Gathman A."/>
            <person name="Goodell B."/>
            <person name="Henrissat B."/>
            <person name="Ihrmark K."/>
            <person name="Kauserud H."/>
            <person name="Kohler A."/>
            <person name="LaButti K."/>
            <person name="Lapidus A."/>
            <person name="Lavin J.L."/>
            <person name="Lee Y.-H."/>
            <person name="Lindquist E."/>
            <person name="Lilly W."/>
            <person name="Lucas S."/>
            <person name="Morin E."/>
            <person name="Murat C."/>
            <person name="Oguiza J.A."/>
            <person name="Park J."/>
            <person name="Pisabarro A.G."/>
            <person name="Riley R."/>
            <person name="Rosling A."/>
            <person name="Salamov A."/>
            <person name="Schmidt O."/>
            <person name="Schmutz J."/>
            <person name="Skrede I."/>
            <person name="Stenlid J."/>
            <person name="Wiebenga A."/>
            <person name="Xie X."/>
            <person name="Kues U."/>
            <person name="Hibbett D.S."/>
            <person name="Hoffmeister D."/>
            <person name="Hogberg N."/>
            <person name="Martin F."/>
            <person name="Grigoriev I.V."/>
            <person name="Watkinson S.C."/>
        </authorList>
    </citation>
    <scope>NUCLEOTIDE SEQUENCE</scope>
    <source>
        <strain evidence="1">S7.9</strain>
    </source>
</reference>
<dbReference type="AlphaFoldDB" id="F8NN29"/>
<dbReference type="KEGG" id="sla:SERLADRAFT_461125"/>
<sequence length="141" mass="15959">MDRFLAPNTSEARAHSQLTENWLYWDIDHPTFNETLIAGCASYQAINRYLTGSDLFIVPRSRTELERILRRYAHDSIHNAISRSRSSLELGGYSRTCHLAEDSIRNVLNTGDNVATLLALHCPADPTRRNKGYSPSPIKTN</sequence>
<dbReference type="HOGENOM" id="CLU_1816509_0_0_1"/>
<accession>F8NN29</accession>
<protein>
    <submittedName>
        <fullName evidence="1">Uncharacterized protein</fullName>
    </submittedName>
</protein>
<dbReference type="OrthoDB" id="3229989at2759"/>
<gene>
    <name evidence="1" type="ORF">SERLADRAFT_461125</name>
</gene>
<organism>
    <name type="scientific">Serpula lacrymans var. lacrymans (strain S7.9)</name>
    <name type="common">Dry rot fungus</name>
    <dbReference type="NCBI Taxonomy" id="578457"/>
    <lineage>
        <taxon>Eukaryota</taxon>
        <taxon>Fungi</taxon>
        <taxon>Dikarya</taxon>
        <taxon>Basidiomycota</taxon>
        <taxon>Agaricomycotina</taxon>
        <taxon>Agaricomycetes</taxon>
        <taxon>Agaricomycetidae</taxon>
        <taxon>Boletales</taxon>
        <taxon>Coniophorineae</taxon>
        <taxon>Serpulaceae</taxon>
        <taxon>Serpula</taxon>
    </lineage>
</organism>
<dbReference type="EMBL" id="GL945431">
    <property type="protein sequence ID" value="EGO27523.1"/>
    <property type="molecule type" value="Genomic_DNA"/>
</dbReference>
<dbReference type="GeneID" id="18818180"/>
<proteinExistence type="predicted"/>
<evidence type="ECO:0000313" key="1">
    <source>
        <dbReference type="EMBL" id="EGO27523.1"/>
    </source>
</evidence>